<evidence type="ECO:0000256" key="5">
    <source>
        <dbReference type="RuleBase" id="RU003476"/>
    </source>
</evidence>
<dbReference type="EMBL" id="BAAATE010000047">
    <property type="protein sequence ID" value="GAA2697303.1"/>
    <property type="molecule type" value="Genomic_DNA"/>
</dbReference>
<name>A0ABP6FP82_9ACTN</name>
<feature type="domain" description="Nudix hydrolase" evidence="6">
    <location>
        <begin position="25"/>
        <end position="155"/>
    </location>
</feature>
<accession>A0ABP6FP82</accession>
<evidence type="ECO:0000256" key="3">
    <source>
        <dbReference type="ARBA" id="ARBA00022801"/>
    </source>
</evidence>
<evidence type="ECO:0000259" key="6">
    <source>
        <dbReference type="PROSITE" id="PS51462"/>
    </source>
</evidence>
<dbReference type="Proteomes" id="UP001501666">
    <property type="component" value="Unassembled WGS sequence"/>
</dbReference>
<dbReference type="InterPro" id="IPR020084">
    <property type="entry name" value="NUDIX_hydrolase_CS"/>
</dbReference>
<organism evidence="7 8">
    <name type="scientific">Nonomuraea recticatena</name>
    <dbReference type="NCBI Taxonomy" id="46178"/>
    <lineage>
        <taxon>Bacteria</taxon>
        <taxon>Bacillati</taxon>
        <taxon>Actinomycetota</taxon>
        <taxon>Actinomycetes</taxon>
        <taxon>Streptosporangiales</taxon>
        <taxon>Streptosporangiaceae</taxon>
        <taxon>Nonomuraea</taxon>
    </lineage>
</organism>
<dbReference type="GO" id="GO:0016787">
    <property type="term" value="F:hydrolase activity"/>
    <property type="evidence" value="ECO:0007669"/>
    <property type="project" value="UniProtKB-KW"/>
</dbReference>
<dbReference type="InterPro" id="IPR000086">
    <property type="entry name" value="NUDIX_hydrolase_dom"/>
</dbReference>
<comment type="cofactor">
    <cofactor evidence="1">
        <name>Mg(2+)</name>
        <dbReference type="ChEBI" id="CHEBI:18420"/>
    </cofactor>
</comment>
<evidence type="ECO:0000256" key="2">
    <source>
        <dbReference type="ARBA" id="ARBA00005582"/>
    </source>
</evidence>
<dbReference type="SUPFAM" id="SSF55811">
    <property type="entry name" value="Nudix"/>
    <property type="match status" value="1"/>
</dbReference>
<protein>
    <submittedName>
        <fullName evidence="7">NUDIX hydrolase</fullName>
    </submittedName>
</protein>
<comment type="similarity">
    <text evidence="2 5">Belongs to the Nudix hydrolase family.</text>
</comment>
<dbReference type="Pfam" id="PF00293">
    <property type="entry name" value="NUDIX"/>
    <property type="match status" value="1"/>
</dbReference>
<dbReference type="PROSITE" id="PS00893">
    <property type="entry name" value="NUDIX_BOX"/>
    <property type="match status" value="1"/>
</dbReference>
<dbReference type="InterPro" id="IPR015797">
    <property type="entry name" value="NUDIX_hydrolase-like_dom_sf"/>
</dbReference>
<keyword evidence="4" id="KW-0460">Magnesium</keyword>
<keyword evidence="3 5" id="KW-0378">Hydrolase</keyword>
<evidence type="ECO:0000256" key="4">
    <source>
        <dbReference type="ARBA" id="ARBA00022842"/>
    </source>
</evidence>
<reference evidence="8" key="1">
    <citation type="journal article" date="2019" name="Int. J. Syst. Evol. Microbiol.">
        <title>The Global Catalogue of Microorganisms (GCM) 10K type strain sequencing project: providing services to taxonomists for standard genome sequencing and annotation.</title>
        <authorList>
            <consortium name="The Broad Institute Genomics Platform"/>
            <consortium name="The Broad Institute Genome Sequencing Center for Infectious Disease"/>
            <person name="Wu L."/>
            <person name="Ma J."/>
        </authorList>
    </citation>
    <scope>NUCLEOTIDE SEQUENCE [LARGE SCALE GENOMIC DNA]</scope>
    <source>
        <strain evidence="8">JCM 6835</strain>
    </source>
</reference>
<comment type="caution">
    <text evidence="7">The sequence shown here is derived from an EMBL/GenBank/DDBJ whole genome shotgun (WGS) entry which is preliminary data.</text>
</comment>
<evidence type="ECO:0000256" key="1">
    <source>
        <dbReference type="ARBA" id="ARBA00001946"/>
    </source>
</evidence>
<proteinExistence type="inferred from homology"/>
<dbReference type="RefSeq" id="WP_346156366.1">
    <property type="nucleotide sequence ID" value="NZ_BAAATE010000047.1"/>
</dbReference>
<evidence type="ECO:0000313" key="7">
    <source>
        <dbReference type="EMBL" id="GAA2697303.1"/>
    </source>
</evidence>
<dbReference type="CDD" id="cd18876">
    <property type="entry name" value="NUDIX_Hydrolase"/>
    <property type="match status" value="1"/>
</dbReference>
<dbReference type="Gene3D" id="3.90.79.10">
    <property type="entry name" value="Nucleoside Triphosphate Pyrophosphohydrolase"/>
    <property type="match status" value="1"/>
</dbReference>
<keyword evidence="8" id="KW-1185">Reference proteome</keyword>
<dbReference type="PANTHER" id="PTHR43046">
    <property type="entry name" value="GDP-MANNOSE MANNOSYL HYDROLASE"/>
    <property type="match status" value="1"/>
</dbReference>
<gene>
    <name evidence="7" type="ORF">GCM10010412_092070</name>
</gene>
<dbReference type="PRINTS" id="PR00502">
    <property type="entry name" value="NUDIXFAMILY"/>
</dbReference>
<sequence length="166" mass="18153">MNDHSTPTVSPTFVEPEIYYAQLASVHTATGALITDQDQRILLVKPNYRPHWLIPGGMADDGEPPEVACARELREELGVAVDVGRLLVVDWAPPYGHRTRPLVYFLFDGGTLADQAIELQRDELDDHAYVTVDEAVALSSPAVAARIPAALAAREQGTTVYRPQHG</sequence>
<evidence type="ECO:0000313" key="8">
    <source>
        <dbReference type="Proteomes" id="UP001501666"/>
    </source>
</evidence>
<dbReference type="PROSITE" id="PS51462">
    <property type="entry name" value="NUDIX"/>
    <property type="match status" value="1"/>
</dbReference>
<dbReference type="InterPro" id="IPR020476">
    <property type="entry name" value="Nudix_hydrolase"/>
</dbReference>
<dbReference type="PANTHER" id="PTHR43046:SF12">
    <property type="entry name" value="GDP-MANNOSE MANNOSYL HYDROLASE"/>
    <property type="match status" value="1"/>
</dbReference>